<evidence type="ECO:0000313" key="8">
    <source>
        <dbReference type="EMBL" id="KAJ8942596.1"/>
    </source>
</evidence>
<dbReference type="SUPFAM" id="SSF54495">
    <property type="entry name" value="UBC-like"/>
    <property type="match status" value="1"/>
</dbReference>
<dbReference type="PANTHER" id="PTHR11042">
    <property type="entry name" value="EUKARYOTIC TRANSLATION INITIATION FACTOR 2-ALPHA KINASE EIF2-ALPHA KINASE -RELATED"/>
    <property type="match status" value="1"/>
</dbReference>
<dbReference type="EMBL" id="JAPWTK010000319">
    <property type="protein sequence ID" value="KAJ8942596.1"/>
    <property type="molecule type" value="Genomic_DNA"/>
</dbReference>
<evidence type="ECO:0000256" key="3">
    <source>
        <dbReference type="ARBA" id="ARBA00022777"/>
    </source>
</evidence>
<dbReference type="GO" id="GO:0005524">
    <property type="term" value="F:ATP binding"/>
    <property type="evidence" value="ECO:0007669"/>
    <property type="project" value="UniProtKB-KW"/>
</dbReference>
<feature type="domain" description="RWD" evidence="7">
    <location>
        <begin position="13"/>
        <end position="127"/>
    </location>
</feature>
<dbReference type="InterPro" id="IPR016135">
    <property type="entry name" value="UBQ-conjugating_enzyme/RWD"/>
</dbReference>
<dbReference type="GO" id="GO:0009893">
    <property type="term" value="P:positive regulation of metabolic process"/>
    <property type="evidence" value="ECO:0007669"/>
    <property type="project" value="UniProtKB-ARBA"/>
</dbReference>
<dbReference type="Proteomes" id="UP001162162">
    <property type="component" value="Unassembled WGS sequence"/>
</dbReference>
<dbReference type="FunFam" id="3.10.110.10:FF:000050">
    <property type="entry name" value="eIF-2-alpha kinase GCN2"/>
    <property type="match status" value="1"/>
</dbReference>
<dbReference type="InterPro" id="IPR011009">
    <property type="entry name" value="Kinase-like_dom_sf"/>
</dbReference>
<feature type="region of interest" description="Disordered" evidence="5">
    <location>
        <begin position="313"/>
        <end position="345"/>
    </location>
</feature>
<reference evidence="8" key="1">
    <citation type="journal article" date="2023" name="Insect Mol. Biol.">
        <title>Genome sequencing provides insights into the evolution of gene families encoding plant cell wall-degrading enzymes in longhorned beetles.</title>
        <authorList>
            <person name="Shin N.R."/>
            <person name="Okamura Y."/>
            <person name="Kirsch R."/>
            <person name="Pauchet Y."/>
        </authorList>
    </citation>
    <scope>NUCLEOTIDE SEQUENCE</scope>
    <source>
        <strain evidence="8">AMC_N1</strain>
    </source>
</reference>
<dbReference type="Pfam" id="PF05773">
    <property type="entry name" value="RWD"/>
    <property type="match status" value="1"/>
</dbReference>
<keyword evidence="3" id="KW-0418">Kinase</keyword>
<gene>
    <name evidence="8" type="ORF">NQ318_006226</name>
</gene>
<dbReference type="GO" id="GO:0004694">
    <property type="term" value="F:eukaryotic translation initiation factor 2alpha kinase activity"/>
    <property type="evidence" value="ECO:0007669"/>
    <property type="project" value="TreeGrafter"/>
</dbReference>
<dbReference type="GO" id="GO:1990625">
    <property type="term" value="P:negative regulation of cytoplasmic translational initiation in response to stress"/>
    <property type="evidence" value="ECO:0007669"/>
    <property type="project" value="TreeGrafter"/>
</dbReference>
<dbReference type="PROSITE" id="PS50011">
    <property type="entry name" value="PROTEIN_KINASE_DOM"/>
    <property type="match status" value="1"/>
</dbReference>
<evidence type="ECO:0000256" key="2">
    <source>
        <dbReference type="ARBA" id="ARBA00022741"/>
    </source>
</evidence>
<keyword evidence="1" id="KW-0808">Transferase</keyword>
<dbReference type="Gene3D" id="3.10.110.10">
    <property type="entry name" value="Ubiquitin Conjugating Enzyme"/>
    <property type="match status" value="1"/>
</dbReference>
<dbReference type="InterPro" id="IPR006575">
    <property type="entry name" value="RWD_dom"/>
</dbReference>
<evidence type="ECO:0000256" key="1">
    <source>
        <dbReference type="ARBA" id="ARBA00022679"/>
    </source>
</evidence>
<feature type="compositionally biased region" description="Basic and acidic residues" evidence="5">
    <location>
        <begin position="319"/>
        <end position="334"/>
    </location>
</feature>
<dbReference type="GO" id="GO:0005634">
    <property type="term" value="C:nucleus"/>
    <property type="evidence" value="ECO:0007669"/>
    <property type="project" value="TreeGrafter"/>
</dbReference>
<keyword evidence="2" id="KW-0547">Nucleotide-binding</keyword>
<dbReference type="Pfam" id="PF00069">
    <property type="entry name" value="Pkinase"/>
    <property type="match status" value="1"/>
</dbReference>
<dbReference type="Gene3D" id="1.10.510.10">
    <property type="entry name" value="Transferase(Phosphotransferase) domain 1"/>
    <property type="match status" value="1"/>
</dbReference>
<dbReference type="InterPro" id="IPR000719">
    <property type="entry name" value="Prot_kinase_dom"/>
</dbReference>
<evidence type="ECO:0000313" key="9">
    <source>
        <dbReference type="Proteomes" id="UP001162162"/>
    </source>
</evidence>
<sequence>MSNEESLEARQENEFEALEAIYGADVKDLRGKAVWNRWTPLNVSLSLTPQQGSSGTQEIYVKIDLHIICSEKYPNSIPKIMLENSKGLSNTVLVELQEKLERKANELKGEEMIFQLAQYRQKEKEEKDLQAKQIEQDRQRKYMIEEVQRRQEMLKSEVRLRRENRHNSENEEEFEANRRFSFVSRRRNNSSTESSEESLCQHKSTTLVEFGHREIQRGRCIKHSAQNRVSFGGIDNDTGELVIVTEWIIENKDKNELPYVQRQLSSIEQELNYLTKLKHSNLRLKSQPVLEASSDEDSSGDDEAWGAVYREDSDSDGIEFEHDSESESLSKDEVSVSSVKNVDSTDSPQEIVKQIDFMEIVEGLVHIHQQGMIHRDLKPVNEFLDSDDHVKIGDFGLATTSIKSRQNEYVLSRSAVESEKEDTVDESKTGLVGTALYVAPEISTSLKVVYNQKVDIYSL</sequence>
<dbReference type="PROSITE" id="PS50908">
    <property type="entry name" value="RWD"/>
    <property type="match status" value="1"/>
</dbReference>
<comment type="caution">
    <text evidence="8">The sequence shown here is derived from an EMBL/GenBank/DDBJ whole genome shotgun (WGS) entry which is preliminary data.</text>
</comment>
<name>A0AAV8XVL7_9CUCU</name>
<protein>
    <submittedName>
        <fullName evidence="8">Uncharacterized protein</fullName>
    </submittedName>
</protein>
<dbReference type="InterPro" id="IPR050339">
    <property type="entry name" value="CC_SR_Kinase"/>
</dbReference>
<proteinExistence type="predicted"/>
<evidence type="ECO:0000259" key="6">
    <source>
        <dbReference type="PROSITE" id="PS50011"/>
    </source>
</evidence>
<dbReference type="SMART" id="SM00591">
    <property type="entry name" value="RWD"/>
    <property type="match status" value="1"/>
</dbReference>
<dbReference type="GO" id="GO:0005829">
    <property type="term" value="C:cytosol"/>
    <property type="evidence" value="ECO:0007669"/>
    <property type="project" value="TreeGrafter"/>
</dbReference>
<evidence type="ECO:0000256" key="4">
    <source>
        <dbReference type="ARBA" id="ARBA00022840"/>
    </source>
</evidence>
<feature type="non-terminal residue" evidence="8">
    <location>
        <position position="459"/>
    </location>
</feature>
<dbReference type="AlphaFoldDB" id="A0AAV8XVL7"/>
<evidence type="ECO:0000256" key="5">
    <source>
        <dbReference type="SAM" id="MobiDB-lite"/>
    </source>
</evidence>
<dbReference type="SUPFAM" id="SSF56112">
    <property type="entry name" value="Protein kinase-like (PK-like)"/>
    <property type="match status" value="1"/>
</dbReference>
<organism evidence="8 9">
    <name type="scientific">Aromia moschata</name>
    <dbReference type="NCBI Taxonomy" id="1265417"/>
    <lineage>
        <taxon>Eukaryota</taxon>
        <taxon>Metazoa</taxon>
        <taxon>Ecdysozoa</taxon>
        <taxon>Arthropoda</taxon>
        <taxon>Hexapoda</taxon>
        <taxon>Insecta</taxon>
        <taxon>Pterygota</taxon>
        <taxon>Neoptera</taxon>
        <taxon>Endopterygota</taxon>
        <taxon>Coleoptera</taxon>
        <taxon>Polyphaga</taxon>
        <taxon>Cucujiformia</taxon>
        <taxon>Chrysomeloidea</taxon>
        <taxon>Cerambycidae</taxon>
        <taxon>Cerambycinae</taxon>
        <taxon>Callichromatini</taxon>
        <taxon>Aromia</taxon>
    </lineage>
</organism>
<keyword evidence="4" id="KW-0067">ATP-binding</keyword>
<feature type="domain" description="Protein kinase" evidence="6">
    <location>
        <begin position="215"/>
        <end position="459"/>
    </location>
</feature>
<evidence type="ECO:0000259" key="7">
    <source>
        <dbReference type="PROSITE" id="PS50908"/>
    </source>
</evidence>
<dbReference type="CDD" id="cd23823">
    <property type="entry name" value="RWD_GCN2"/>
    <property type="match status" value="1"/>
</dbReference>
<dbReference type="PANTHER" id="PTHR11042:SF136">
    <property type="entry name" value="EIF-2-ALPHA KINASE GCN2"/>
    <property type="match status" value="1"/>
</dbReference>
<feature type="compositionally biased region" description="Polar residues" evidence="5">
    <location>
        <begin position="335"/>
        <end position="345"/>
    </location>
</feature>
<accession>A0AAV8XVL7</accession>
<keyword evidence="9" id="KW-1185">Reference proteome</keyword>